<dbReference type="Proteomes" id="UP000578112">
    <property type="component" value="Unassembled WGS sequence"/>
</dbReference>
<dbReference type="RefSeq" id="WP_184994630.1">
    <property type="nucleotide sequence ID" value="NZ_BOMK01000010.1"/>
</dbReference>
<evidence type="ECO:0000313" key="2">
    <source>
        <dbReference type="EMBL" id="MBB4763295.1"/>
    </source>
</evidence>
<keyword evidence="1" id="KW-0812">Transmembrane</keyword>
<sequence length="172" mass="18328">MWRDAPIRIPSSLSPAEAARRLTEARTASSFWSARAPLDGSRIVVGRVSTDEITLTARQAYVRNSWRPVLEARLEPVPGGCELVGTIGWNPLVRMFTAVWLTGAGLLTLGSLLAGLTFGTAEALAVTGAGLAMLSFGVALTTFGGRSGRRDGQFLKGWLDRHLSGNDHHASA</sequence>
<feature type="transmembrane region" description="Helical" evidence="1">
    <location>
        <begin position="98"/>
        <end position="118"/>
    </location>
</feature>
<dbReference type="AlphaFoldDB" id="A0A7W7MR62"/>
<gene>
    <name evidence="2" type="ORF">BJ971_003851</name>
</gene>
<protein>
    <submittedName>
        <fullName evidence="2">Uncharacterized protein</fullName>
    </submittedName>
</protein>
<organism evidence="2 3">
    <name type="scientific">Actinoplanes digitatis</name>
    <dbReference type="NCBI Taxonomy" id="1868"/>
    <lineage>
        <taxon>Bacteria</taxon>
        <taxon>Bacillati</taxon>
        <taxon>Actinomycetota</taxon>
        <taxon>Actinomycetes</taxon>
        <taxon>Micromonosporales</taxon>
        <taxon>Micromonosporaceae</taxon>
        <taxon>Actinoplanes</taxon>
    </lineage>
</organism>
<reference evidence="2 3" key="1">
    <citation type="submission" date="2020-08" db="EMBL/GenBank/DDBJ databases">
        <title>Sequencing the genomes of 1000 actinobacteria strains.</title>
        <authorList>
            <person name="Klenk H.-P."/>
        </authorList>
    </citation>
    <scope>NUCLEOTIDE SEQUENCE [LARGE SCALE GENOMIC DNA]</scope>
    <source>
        <strain evidence="2 3">DSM 43149</strain>
    </source>
</reference>
<keyword evidence="1" id="KW-1133">Transmembrane helix</keyword>
<keyword evidence="3" id="KW-1185">Reference proteome</keyword>
<name>A0A7W7MR62_9ACTN</name>
<dbReference type="EMBL" id="JACHNH010000001">
    <property type="protein sequence ID" value="MBB4763295.1"/>
    <property type="molecule type" value="Genomic_DNA"/>
</dbReference>
<evidence type="ECO:0000313" key="3">
    <source>
        <dbReference type="Proteomes" id="UP000578112"/>
    </source>
</evidence>
<evidence type="ECO:0000256" key="1">
    <source>
        <dbReference type="SAM" id="Phobius"/>
    </source>
</evidence>
<proteinExistence type="predicted"/>
<keyword evidence="1" id="KW-0472">Membrane</keyword>
<accession>A0A7W7MR62</accession>
<feature type="transmembrane region" description="Helical" evidence="1">
    <location>
        <begin position="124"/>
        <end position="143"/>
    </location>
</feature>
<comment type="caution">
    <text evidence="2">The sequence shown here is derived from an EMBL/GenBank/DDBJ whole genome shotgun (WGS) entry which is preliminary data.</text>
</comment>